<protein>
    <submittedName>
        <fullName evidence="1">Uncharacterized protein</fullName>
    </submittedName>
</protein>
<organism evidence="1 2">
    <name type="scientific">Trachymyrmex cornetzi</name>
    <dbReference type="NCBI Taxonomy" id="471704"/>
    <lineage>
        <taxon>Eukaryota</taxon>
        <taxon>Metazoa</taxon>
        <taxon>Ecdysozoa</taxon>
        <taxon>Arthropoda</taxon>
        <taxon>Hexapoda</taxon>
        <taxon>Insecta</taxon>
        <taxon>Pterygota</taxon>
        <taxon>Neoptera</taxon>
        <taxon>Endopterygota</taxon>
        <taxon>Hymenoptera</taxon>
        <taxon>Apocrita</taxon>
        <taxon>Aculeata</taxon>
        <taxon>Formicoidea</taxon>
        <taxon>Formicidae</taxon>
        <taxon>Myrmicinae</taxon>
        <taxon>Trachymyrmex</taxon>
    </lineage>
</organism>
<evidence type="ECO:0000313" key="2">
    <source>
        <dbReference type="Proteomes" id="UP000078492"/>
    </source>
</evidence>
<gene>
    <name evidence="1" type="ORF">ALC57_14139</name>
</gene>
<evidence type="ECO:0000313" key="1">
    <source>
        <dbReference type="EMBL" id="KYN13675.1"/>
    </source>
</evidence>
<name>A0A151IYT0_9HYME</name>
<dbReference type="AlphaFoldDB" id="A0A151IYT0"/>
<dbReference type="EMBL" id="KQ980745">
    <property type="protein sequence ID" value="KYN13675.1"/>
    <property type="molecule type" value="Genomic_DNA"/>
</dbReference>
<reference evidence="1 2" key="1">
    <citation type="submission" date="2015-09" db="EMBL/GenBank/DDBJ databases">
        <title>Trachymyrmex cornetzi WGS genome.</title>
        <authorList>
            <person name="Nygaard S."/>
            <person name="Hu H."/>
            <person name="Boomsma J."/>
            <person name="Zhang G."/>
        </authorList>
    </citation>
    <scope>NUCLEOTIDE SEQUENCE [LARGE SCALE GENOMIC DNA]</scope>
    <source>
        <strain evidence="1">Tcor2-1</strain>
        <tissue evidence="1">Whole body</tissue>
    </source>
</reference>
<sequence>MRPYGRLISHEGYPSHEGIPTYWFCRFKCDDFNVNNKSKLTENADLQALLDENSTCD</sequence>
<accession>A0A151IYT0</accession>
<proteinExistence type="predicted"/>
<keyword evidence="2" id="KW-1185">Reference proteome</keyword>
<dbReference type="Proteomes" id="UP000078492">
    <property type="component" value="Unassembled WGS sequence"/>
</dbReference>